<dbReference type="GO" id="GO:0046872">
    <property type="term" value="F:metal ion binding"/>
    <property type="evidence" value="ECO:0007669"/>
    <property type="project" value="UniProtKB-KW"/>
</dbReference>
<dbReference type="InterPro" id="IPR011545">
    <property type="entry name" value="DEAD/DEAH_box_helicase_dom"/>
</dbReference>
<evidence type="ECO:0000256" key="11">
    <source>
        <dbReference type="ARBA" id="ARBA00044535"/>
    </source>
</evidence>
<keyword evidence="4" id="KW-0378">Hydrolase</keyword>
<dbReference type="InterPro" id="IPR004589">
    <property type="entry name" value="DNA_helicase_ATP-dep_RecQ"/>
</dbReference>
<evidence type="ECO:0000256" key="3">
    <source>
        <dbReference type="ARBA" id="ARBA00022741"/>
    </source>
</evidence>
<evidence type="ECO:0000256" key="6">
    <source>
        <dbReference type="ARBA" id="ARBA00022840"/>
    </source>
</evidence>
<dbReference type="InterPro" id="IPR014001">
    <property type="entry name" value="Helicase_ATP-bd"/>
</dbReference>
<dbReference type="InterPro" id="IPR001650">
    <property type="entry name" value="Helicase_C-like"/>
</dbReference>
<protein>
    <recommendedName>
        <fullName evidence="11">ATP-dependent DNA helicase RecQ</fullName>
        <ecNumber evidence="10">5.6.2.4</ecNumber>
    </recommendedName>
    <alternativeName>
        <fullName evidence="12">DNA 3'-5' helicase RecQ</fullName>
    </alternativeName>
</protein>
<dbReference type="Gene3D" id="1.10.10.10">
    <property type="entry name" value="Winged helix-like DNA-binding domain superfamily/Winged helix DNA-binding domain"/>
    <property type="match status" value="1"/>
</dbReference>
<evidence type="ECO:0000256" key="4">
    <source>
        <dbReference type="ARBA" id="ARBA00022801"/>
    </source>
</evidence>
<dbReference type="InterPro" id="IPR036388">
    <property type="entry name" value="WH-like_DNA-bd_sf"/>
</dbReference>
<evidence type="ECO:0000313" key="16">
    <source>
        <dbReference type="Proteomes" id="UP000008641"/>
    </source>
</evidence>
<dbReference type="PROSITE" id="PS51194">
    <property type="entry name" value="HELICASE_CTER"/>
    <property type="match status" value="1"/>
</dbReference>
<reference evidence="16" key="2">
    <citation type="journal article" date="2011" name="Stand. Genomic Sci.">
        <title>Complete genome sequence of Weeksella virosa type strain (9751T).</title>
        <authorList>
            <person name="Lang E."/>
            <person name="Teshima H."/>
            <person name="Lucas S."/>
            <person name="Lapidus A."/>
            <person name="Hammon N."/>
            <person name="Deshpande S."/>
            <person name="Nolan M."/>
            <person name="Cheng J."/>
            <person name="Pitluck S."/>
            <person name="Liolios K."/>
            <person name="Pagani I."/>
            <person name="Mikhailova N."/>
            <person name="Ivanova N."/>
            <person name="Mavromatis K."/>
            <person name="Pati A."/>
            <person name="Tapia R."/>
            <person name="Han C."/>
            <person name="Goodwin L."/>
            <person name="Chen A."/>
            <person name="Palaniappan K."/>
            <person name="Land M."/>
            <person name="Hauser L."/>
            <person name="Chang Y."/>
            <person name="Jeffries C."/>
            <person name="Brambilla E."/>
            <person name="Kopitz M."/>
            <person name="Rohde M."/>
            <person name="Goker M."/>
            <person name="Tindall B."/>
            <person name="Detter J."/>
            <person name="Woyke T."/>
            <person name="Bristow J."/>
            <person name="Eisen J."/>
            <person name="Markowitz V."/>
            <person name="Hugenholtz P."/>
            <person name="Klenk H."/>
            <person name="Kyrpides N."/>
        </authorList>
    </citation>
    <scope>NUCLEOTIDE SEQUENCE [LARGE SCALE GENOMIC DNA]</scope>
    <source>
        <strain evidence="16">ATCC 43766 / DSM 16922 / JCM 21250 / NBRC 16016 / NCTC 11634 / CL345/78</strain>
    </source>
</reference>
<dbReference type="InterPro" id="IPR032284">
    <property type="entry name" value="RecQ_Zn-bd"/>
</dbReference>
<dbReference type="GO" id="GO:0043590">
    <property type="term" value="C:bacterial nucleoid"/>
    <property type="evidence" value="ECO:0007669"/>
    <property type="project" value="TreeGrafter"/>
</dbReference>
<dbReference type="PANTHER" id="PTHR13710">
    <property type="entry name" value="DNA HELICASE RECQ FAMILY MEMBER"/>
    <property type="match status" value="1"/>
</dbReference>
<keyword evidence="6" id="KW-0067">ATP-binding</keyword>
<evidence type="ECO:0000256" key="5">
    <source>
        <dbReference type="ARBA" id="ARBA00022806"/>
    </source>
</evidence>
<dbReference type="SMART" id="SM00487">
    <property type="entry name" value="DEXDc"/>
    <property type="match status" value="1"/>
</dbReference>
<feature type="domain" description="Helicase ATP-binding" evidence="13">
    <location>
        <begin position="24"/>
        <end position="192"/>
    </location>
</feature>
<comment type="similarity">
    <text evidence="1">Belongs to the helicase family. RecQ subfamily.</text>
</comment>
<dbReference type="STRING" id="865938.Weevi_1650"/>
<dbReference type="NCBIfam" id="TIGR00614">
    <property type="entry name" value="recQ_fam"/>
    <property type="match status" value="1"/>
</dbReference>
<evidence type="ECO:0000256" key="1">
    <source>
        <dbReference type="ARBA" id="ARBA00005446"/>
    </source>
</evidence>
<dbReference type="Pfam" id="PF16124">
    <property type="entry name" value="RecQ_Zn_bind"/>
    <property type="match status" value="1"/>
</dbReference>
<dbReference type="InterPro" id="IPR027417">
    <property type="entry name" value="P-loop_NTPase"/>
</dbReference>
<dbReference type="GO" id="GO:0009378">
    <property type="term" value="F:four-way junction helicase activity"/>
    <property type="evidence" value="ECO:0007669"/>
    <property type="project" value="TreeGrafter"/>
</dbReference>
<sequence>MEIKEVLQQYWGFEKFRYPQEEIIQQLLAQQDVLAILPTSAGKSICYQLPSLLLDGLTLVITPLIALMEDQVQNLKDKNIPAEYINSQLDFTQITLILDQCQSGKVKLLFVSPERLQSKIFIERLSTFQVKLIAVDEAHCISQWGHDFRPSFLNIASIRAHFPNTPVLALTATATEKIQEDIINFLELKKPKIFKTSLRRENLTYQVRYSENRKQDLIYYLKKYPGSSIVFVKTRKQTYEIASLLQENGFNADFYHAKLDAQQKKEKQTFWTSHPNQIMVATNAFGMGIDKPNVRTVFHLDLPPSIEAYYQEVGRAGRDGLPSIGIYLSNSEDILIAENTFKSKLPTKKEFIEIGNLLFSYLQIAEGEKPEKIQSLDVPLFSEKFNLDVRKVFNFIQFLQNKAIIYLKDYSQNSTVYINTLPNTVVQHYEHRELLEYLERNYPGIYTLPKNVYELKIAFDTHRSLGDVRTQLHQMHKQDIINYSDRFLTRIQFLEPRNSNLLKGKWWKMYEEIQVNHWKKLQAMAFYAAQHEYCRERMLLSYFGEKSKENCGRCDVCLSEKKSDKIDSLKLLDFIGEEGKTLNEIVMHFIHSPKENIIAELQYLVDEMKLKIEGLDTFKKL</sequence>
<keyword evidence="7" id="KW-0238">DNA-binding</keyword>
<dbReference type="GO" id="GO:0016787">
    <property type="term" value="F:hydrolase activity"/>
    <property type="evidence" value="ECO:0007669"/>
    <property type="project" value="UniProtKB-KW"/>
</dbReference>
<comment type="catalytic activity">
    <reaction evidence="9">
        <text>Couples ATP hydrolysis with the unwinding of duplex DNA by translocating in the 3'-5' direction.</text>
        <dbReference type="EC" id="5.6.2.4"/>
    </reaction>
</comment>
<name>F0NZK0_WEEVC</name>
<evidence type="ECO:0000313" key="15">
    <source>
        <dbReference type="EMBL" id="ADX68347.1"/>
    </source>
</evidence>
<keyword evidence="3" id="KW-0547">Nucleotide-binding</keyword>
<accession>F0NZK0</accession>
<evidence type="ECO:0000256" key="10">
    <source>
        <dbReference type="ARBA" id="ARBA00034808"/>
    </source>
</evidence>
<dbReference type="Proteomes" id="UP000008641">
    <property type="component" value="Chromosome"/>
</dbReference>
<evidence type="ECO:0000256" key="8">
    <source>
        <dbReference type="ARBA" id="ARBA00023235"/>
    </source>
</evidence>
<dbReference type="SUPFAM" id="SSF52540">
    <property type="entry name" value="P-loop containing nucleoside triphosphate hydrolases"/>
    <property type="match status" value="1"/>
</dbReference>
<dbReference type="GO" id="GO:0006281">
    <property type="term" value="P:DNA repair"/>
    <property type="evidence" value="ECO:0007669"/>
    <property type="project" value="TreeGrafter"/>
</dbReference>
<dbReference type="GO" id="GO:0005737">
    <property type="term" value="C:cytoplasm"/>
    <property type="evidence" value="ECO:0007669"/>
    <property type="project" value="TreeGrafter"/>
</dbReference>
<dbReference type="GO" id="GO:0005524">
    <property type="term" value="F:ATP binding"/>
    <property type="evidence" value="ECO:0007669"/>
    <property type="project" value="UniProtKB-KW"/>
</dbReference>
<dbReference type="OrthoDB" id="9763310at2"/>
<dbReference type="EMBL" id="CP002455">
    <property type="protein sequence ID" value="ADX68347.1"/>
    <property type="molecule type" value="Genomic_DNA"/>
</dbReference>
<keyword evidence="8" id="KW-0413">Isomerase</keyword>
<dbReference type="GO" id="GO:0003677">
    <property type="term" value="F:DNA binding"/>
    <property type="evidence" value="ECO:0007669"/>
    <property type="project" value="UniProtKB-KW"/>
</dbReference>
<evidence type="ECO:0000256" key="12">
    <source>
        <dbReference type="ARBA" id="ARBA00044550"/>
    </source>
</evidence>
<evidence type="ECO:0000256" key="7">
    <source>
        <dbReference type="ARBA" id="ARBA00023125"/>
    </source>
</evidence>
<organism evidence="15 16">
    <name type="scientific">Weeksella virosa (strain ATCC 43766 / DSM 16922 / JCM 21250 / CCUG 30538 / CDC 9751 / IAM 14551 / NBRC 16016 / NCTC 11634 / CL345/78)</name>
    <dbReference type="NCBI Taxonomy" id="865938"/>
    <lineage>
        <taxon>Bacteria</taxon>
        <taxon>Pseudomonadati</taxon>
        <taxon>Bacteroidota</taxon>
        <taxon>Flavobacteriia</taxon>
        <taxon>Flavobacteriales</taxon>
        <taxon>Weeksellaceae</taxon>
        <taxon>Weeksella</taxon>
    </lineage>
</organism>
<dbReference type="PROSITE" id="PS51192">
    <property type="entry name" value="HELICASE_ATP_BIND_1"/>
    <property type="match status" value="1"/>
</dbReference>
<dbReference type="CDD" id="cd17920">
    <property type="entry name" value="DEXHc_RecQ"/>
    <property type="match status" value="1"/>
</dbReference>
<evidence type="ECO:0000256" key="9">
    <source>
        <dbReference type="ARBA" id="ARBA00034617"/>
    </source>
</evidence>
<dbReference type="eggNOG" id="COG0514">
    <property type="taxonomic scope" value="Bacteria"/>
</dbReference>
<evidence type="ECO:0000259" key="13">
    <source>
        <dbReference type="PROSITE" id="PS51192"/>
    </source>
</evidence>
<dbReference type="HOGENOM" id="CLU_001103_9_7_10"/>
<dbReference type="RefSeq" id="WP_013598736.1">
    <property type="nucleotide sequence ID" value="NC_015144.1"/>
</dbReference>
<keyword evidence="16" id="KW-1185">Reference proteome</keyword>
<dbReference type="AlphaFoldDB" id="F0NZK0"/>
<dbReference type="SMART" id="SM00490">
    <property type="entry name" value="HELICc"/>
    <property type="match status" value="1"/>
</dbReference>
<evidence type="ECO:0000259" key="14">
    <source>
        <dbReference type="PROSITE" id="PS51194"/>
    </source>
</evidence>
<dbReference type="Gene3D" id="3.40.50.300">
    <property type="entry name" value="P-loop containing nucleotide triphosphate hydrolases"/>
    <property type="match status" value="2"/>
</dbReference>
<evidence type="ECO:0000256" key="2">
    <source>
        <dbReference type="ARBA" id="ARBA00022723"/>
    </source>
</evidence>
<gene>
    <name evidence="15" type="ordered locus">Weevi_1650</name>
</gene>
<dbReference type="EC" id="5.6.2.4" evidence="10"/>
<feature type="domain" description="Helicase C-terminal" evidence="14">
    <location>
        <begin position="213"/>
        <end position="377"/>
    </location>
</feature>
<dbReference type="GO" id="GO:0006310">
    <property type="term" value="P:DNA recombination"/>
    <property type="evidence" value="ECO:0007669"/>
    <property type="project" value="InterPro"/>
</dbReference>
<dbReference type="Pfam" id="PF00270">
    <property type="entry name" value="DEAD"/>
    <property type="match status" value="1"/>
</dbReference>
<dbReference type="KEGG" id="wvi:Weevi_1650"/>
<reference evidence="15 16" key="1">
    <citation type="journal article" date="2011" name="Stand. Genomic Sci.">
        <title>Complete genome sequence of Weeksella virosa type strain (9751).</title>
        <authorList>
            <person name="Lang E."/>
            <person name="Teshima H."/>
            <person name="Lucas S."/>
            <person name="Lapidus A."/>
            <person name="Hammon N."/>
            <person name="Deshpande S."/>
            <person name="Nolan M."/>
            <person name="Cheng J.F."/>
            <person name="Pitluck S."/>
            <person name="Liolios K."/>
            <person name="Pagani I."/>
            <person name="Mikhailova N."/>
            <person name="Ivanova N."/>
            <person name="Mavromatis K."/>
            <person name="Pati A."/>
            <person name="Tapia R."/>
            <person name="Han C."/>
            <person name="Goodwin L."/>
            <person name="Chen A."/>
            <person name="Palaniappan K."/>
            <person name="Land M."/>
            <person name="Hauser L."/>
            <person name="Chang Y.J."/>
            <person name="Jeffries C.D."/>
            <person name="Brambilla E.M."/>
            <person name="Kopitz M."/>
            <person name="Rohde M."/>
            <person name="Goker M."/>
            <person name="Tindall B.J."/>
            <person name="Detter J.C."/>
            <person name="Woyke T."/>
            <person name="Bristow J."/>
            <person name="Eisen J.A."/>
            <person name="Markowitz V."/>
            <person name="Hugenholtz P."/>
            <person name="Klenk H.P."/>
            <person name="Kyrpides N.C."/>
        </authorList>
    </citation>
    <scope>NUCLEOTIDE SEQUENCE [LARGE SCALE GENOMIC DNA]</scope>
    <source>
        <strain evidence="16">ATCC 43766 / DSM 16922 / JCM 21250 / NBRC 16016 / NCTC 11634 / CL345/78</strain>
    </source>
</reference>
<proteinExistence type="inferred from homology"/>
<dbReference type="Pfam" id="PF00271">
    <property type="entry name" value="Helicase_C"/>
    <property type="match status" value="1"/>
</dbReference>
<dbReference type="PANTHER" id="PTHR13710:SF105">
    <property type="entry name" value="ATP-DEPENDENT DNA HELICASE Q1"/>
    <property type="match status" value="1"/>
</dbReference>
<dbReference type="GO" id="GO:0043138">
    <property type="term" value="F:3'-5' DNA helicase activity"/>
    <property type="evidence" value="ECO:0007669"/>
    <property type="project" value="UniProtKB-EC"/>
</dbReference>
<keyword evidence="2" id="KW-0479">Metal-binding</keyword>
<dbReference type="FunFam" id="3.40.50.300:FF:000296">
    <property type="entry name" value="ATP-dependent DNA helicase RecQ"/>
    <property type="match status" value="1"/>
</dbReference>
<keyword evidence="5 15" id="KW-0347">Helicase</keyword>
<dbReference type="GO" id="GO:0030894">
    <property type="term" value="C:replisome"/>
    <property type="evidence" value="ECO:0007669"/>
    <property type="project" value="TreeGrafter"/>
</dbReference>